<name>A0A4R0UIT2_BIFLL</name>
<accession>A0A4R0UIT2</accession>
<dbReference type="RefSeq" id="WP_242668406.1">
    <property type="nucleotide sequence ID" value="NZ_SHPM01000024.1"/>
</dbReference>
<organism evidence="3 4">
    <name type="scientific">Bifidobacterium longum subsp. longum</name>
    <dbReference type="NCBI Taxonomy" id="1679"/>
    <lineage>
        <taxon>Bacteria</taxon>
        <taxon>Bacillati</taxon>
        <taxon>Actinomycetota</taxon>
        <taxon>Actinomycetes</taxon>
        <taxon>Bifidobacteriales</taxon>
        <taxon>Bifidobacteriaceae</taxon>
        <taxon>Bifidobacterium</taxon>
    </lineage>
</organism>
<gene>
    <name evidence="2" type="ORF">MCC10002_1100</name>
    <name evidence="3" type="ORF">MCC10096_1105</name>
</gene>
<sequence>MRDNQTTRRMPMIVTAMACATASMLAGLALAPSAPSDRHPTGDGRTA</sequence>
<dbReference type="AlphaFoldDB" id="A0A4R0UIT2"/>
<proteinExistence type="predicted"/>
<evidence type="ECO:0000313" key="4">
    <source>
        <dbReference type="Proteomes" id="UP000292932"/>
    </source>
</evidence>
<evidence type="ECO:0000313" key="5">
    <source>
        <dbReference type="Proteomes" id="UP000293701"/>
    </source>
</evidence>
<dbReference type="Proteomes" id="UP000292932">
    <property type="component" value="Unassembled WGS sequence"/>
</dbReference>
<dbReference type="Proteomes" id="UP000293701">
    <property type="component" value="Unassembled WGS sequence"/>
</dbReference>
<evidence type="ECO:0000256" key="1">
    <source>
        <dbReference type="SAM" id="SignalP"/>
    </source>
</evidence>
<comment type="caution">
    <text evidence="3">The sequence shown here is derived from an EMBL/GenBank/DDBJ whole genome shotgun (WGS) entry which is preliminary data.</text>
</comment>
<evidence type="ECO:0000313" key="3">
    <source>
        <dbReference type="EMBL" id="TCF31963.1"/>
    </source>
</evidence>
<reference evidence="4 5" key="1">
    <citation type="journal article" date="2018" name="Sci. Rep.">
        <title>Genomic diversity and distribution of Bifidobacterium longum subsp. longum across the human lifespan.</title>
        <authorList>
            <person name="Odamaki T."/>
            <person name="Bottacini F."/>
            <person name="Kato K."/>
            <person name="Mitsuyama E."/>
            <person name="Yoshida K."/>
            <person name="Horigome A."/>
            <person name="Xiao J.Z."/>
            <person name="van Sinderen D."/>
        </authorList>
    </citation>
    <scope>NUCLEOTIDE SEQUENCE [LARGE SCALE GENOMIC DNA]</scope>
    <source>
        <strain evidence="2 5">MCC10002</strain>
        <strain evidence="3 4">MCC10096</strain>
    </source>
</reference>
<evidence type="ECO:0000313" key="2">
    <source>
        <dbReference type="EMBL" id="TCD74094.1"/>
    </source>
</evidence>
<dbReference type="EMBL" id="SHPM01000024">
    <property type="protein sequence ID" value="TCD74094.1"/>
    <property type="molecule type" value="Genomic_DNA"/>
</dbReference>
<feature type="signal peptide" evidence="1">
    <location>
        <begin position="1"/>
        <end position="31"/>
    </location>
</feature>
<reference evidence="3" key="2">
    <citation type="submission" date="2019-02" db="EMBL/GenBank/DDBJ databases">
        <authorList>
            <person name="Odamaki T."/>
        </authorList>
    </citation>
    <scope>NUCLEOTIDE SEQUENCE</scope>
    <source>
        <strain evidence="2">MCC10002</strain>
        <strain evidence="3">MCC10096</strain>
    </source>
</reference>
<keyword evidence="1" id="KW-0732">Signal</keyword>
<feature type="chain" id="PRO_5042718511" evidence="1">
    <location>
        <begin position="32"/>
        <end position="47"/>
    </location>
</feature>
<dbReference type="EMBL" id="SHSP01000012">
    <property type="protein sequence ID" value="TCF31963.1"/>
    <property type="molecule type" value="Genomic_DNA"/>
</dbReference>
<protein>
    <submittedName>
        <fullName evidence="3">Uncharacterized protein</fullName>
    </submittedName>
</protein>